<dbReference type="CDD" id="cd17040">
    <property type="entry name" value="Ubl_MoaD_like"/>
    <property type="match status" value="1"/>
</dbReference>
<dbReference type="EMBL" id="BAAANB010000021">
    <property type="protein sequence ID" value="GAA2031504.1"/>
    <property type="molecule type" value="Genomic_DNA"/>
</dbReference>
<dbReference type="Gene3D" id="3.10.20.30">
    <property type="match status" value="1"/>
</dbReference>
<dbReference type="SUPFAM" id="SSF54285">
    <property type="entry name" value="MoaD/ThiS"/>
    <property type="match status" value="1"/>
</dbReference>
<name>A0ABN2U8E2_9MICO</name>
<evidence type="ECO:0000313" key="3">
    <source>
        <dbReference type="Proteomes" id="UP001501285"/>
    </source>
</evidence>
<evidence type="ECO:0000313" key="2">
    <source>
        <dbReference type="EMBL" id="GAA2031504.1"/>
    </source>
</evidence>
<evidence type="ECO:0000256" key="1">
    <source>
        <dbReference type="SAM" id="MobiDB-lite"/>
    </source>
</evidence>
<keyword evidence="3" id="KW-1185">Reference proteome</keyword>
<dbReference type="Pfam" id="PF02597">
    <property type="entry name" value="ThiS"/>
    <property type="match status" value="1"/>
</dbReference>
<feature type="region of interest" description="Disordered" evidence="1">
    <location>
        <begin position="1"/>
        <end position="22"/>
    </location>
</feature>
<sequence length="100" mass="10111">MASSAPEPGTVATRHEPGRDASASVTVRYWAAARAAAGTDSDSQAGDTVGAVVDAAVRSHPDLERVVRVASFLLDGRKVGRDEPVAAGATVEVLPPFAGG</sequence>
<dbReference type="InterPro" id="IPR003749">
    <property type="entry name" value="ThiS/MoaD-like"/>
</dbReference>
<dbReference type="Proteomes" id="UP001501285">
    <property type="component" value="Unassembled WGS sequence"/>
</dbReference>
<dbReference type="InterPro" id="IPR012675">
    <property type="entry name" value="Beta-grasp_dom_sf"/>
</dbReference>
<dbReference type="RefSeq" id="WP_343991131.1">
    <property type="nucleotide sequence ID" value="NZ_BAAANB010000021.1"/>
</dbReference>
<comment type="caution">
    <text evidence="2">The sequence shown here is derived from an EMBL/GenBank/DDBJ whole genome shotgun (WGS) entry which is preliminary data.</text>
</comment>
<gene>
    <name evidence="2" type="ORF">GCM10009740_21680</name>
</gene>
<proteinExistence type="predicted"/>
<accession>A0ABN2U8E2</accession>
<organism evidence="2 3">
    <name type="scientific">Terrabacter terrae</name>
    <dbReference type="NCBI Taxonomy" id="318434"/>
    <lineage>
        <taxon>Bacteria</taxon>
        <taxon>Bacillati</taxon>
        <taxon>Actinomycetota</taxon>
        <taxon>Actinomycetes</taxon>
        <taxon>Micrococcales</taxon>
        <taxon>Intrasporangiaceae</taxon>
        <taxon>Terrabacter</taxon>
    </lineage>
</organism>
<reference evidence="2 3" key="1">
    <citation type="journal article" date="2019" name="Int. J. Syst. Evol. Microbiol.">
        <title>The Global Catalogue of Microorganisms (GCM) 10K type strain sequencing project: providing services to taxonomists for standard genome sequencing and annotation.</title>
        <authorList>
            <consortium name="The Broad Institute Genomics Platform"/>
            <consortium name="The Broad Institute Genome Sequencing Center for Infectious Disease"/>
            <person name="Wu L."/>
            <person name="Ma J."/>
        </authorList>
    </citation>
    <scope>NUCLEOTIDE SEQUENCE [LARGE SCALE GENOMIC DNA]</scope>
    <source>
        <strain evidence="2 3">JCM 14283</strain>
    </source>
</reference>
<protein>
    <submittedName>
        <fullName evidence="2">MoaD/ThiS family protein</fullName>
    </submittedName>
</protein>
<dbReference type="InterPro" id="IPR016155">
    <property type="entry name" value="Mopterin_synth/thiamin_S_b"/>
</dbReference>